<dbReference type="NCBIfam" id="TIGR02937">
    <property type="entry name" value="sigma70-ECF"/>
    <property type="match status" value="1"/>
</dbReference>
<keyword evidence="5" id="KW-0804">Transcription</keyword>
<comment type="similarity">
    <text evidence="1">Belongs to the sigma-70 factor family.</text>
</comment>
<evidence type="ECO:0000256" key="3">
    <source>
        <dbReference type="ARBA" id="ARBA00023082"/>
    </source>
</evidence>
<evidence type="ECO:0000256" key="2">
    <source>
        <dbReference type="ARBA" id="ARBA00023015"/>
    </source>
</evidence>
<evidence type="ECO:0000313" key="9">
    <source>
        <dbReference type="Proteomes" id="UP001413721"/>
    </source>
</evidence>
<dbReference type="Pfam" id="PF04542">
    <property type="entry name" value="Sigma70_r2"/>
    <property type="match status" value="1"/>
</dbReference>
<keyword evidence="9" id="KW-1185">Reference proteome</keyword>
<keyword evidence="8" id="KW-0808">Transferase</keyword>
<dbReference type="GO" id="GO:0003899">
    <property type="term" value="F:DNA-directed RNA polymerase activity"/>
    <property type="evidence" value="ECO:0007669"/>
    <property type="project" value="UniProtKB-EC"/>
</dbReference>
<gene>
    <name evidence="8" type="ORF">WG926_23500</name>
</gene>
<accession>A0ABU9YR52</accession>
<keyword evidence="2" id="KW-0805">Transcription regulation</keyword>
<dbReference type="EMBL" id="JBBKTW010000010">
    <property type="protein sequence ID" value="MEN2991298.1"/>
    <property type="molecule type" value="Genomic_DNA"/>
</dbReference>
<dbReference type="Gene3D" id="1.20.120.1810">
    <property type="match status" value="1"/>
</dbReference>
<name>A0ABU9YR52_9PROT</name>
<dbReference type="Pfam" id="PF00140">
    <property type="entry name" value="Sigma70_r1_2"/>
    <property type="match status" value="1"/>
</dbReference>
<evidence type="ECO:0000259" key="7">
    <source>
        <dbReference type="PROSITE" id="PS00715"/>
    </source>
</evidence>
<dbReference type="InterPro" id="IPR014284">
    <property type="entry name" value="RNA_pol_sigma-70_dom"/>
</dbReference>
<comment type="caution">
    <text evidence="8">The sequence shown here is derived from an EMBL/GenBank/DDBJ whole genome shotgun (WGS) entry which is preliminary data.</text>
</comment>
<dbReference type="SUPFAM" id="SSF88659">
    <property type="entry name" value="Sigma3 and sigma4 domains of RNA polymerase sigma factors"/>
    <property type="match status" value="1"/>
</dbReference>
<dbReference type="PANTHER" id="PTHR30376">
    <property type="entry name" value="SIGMA FACTOR RPOH HEAT SHOCK RELATED"/>
    <property type="match status" value="1"/>
</dbReference>
<dbReference type="PRINTS" id="PR00046">
    <property type="entry name" value="SIGMA70FCT"/>
</dbReference>
<dbReference type="NCBIfam" id="NF005693">
    <property type="entry name" value="PRK07500.1"/>
    <property type="match status" value="1"/>
</dbReference>
<dbReference type="InterPro" id="IPR009042">
    <property type="entry name" value="RNA_pol_sigma70_r1_2"/>
</dbReference>
<dbReference type="InterPro" id="IPR000943">
    <property type="entry name" value="RNA_pol_sigma70"/>
</dbReference>
<keyword evidence="3" id="KW-0731">Sigma factor</keyword>
<dbReference type="NCBIfam" id="NF005143">
    <property type="entry name" value="PRK06596.1"/>
    <property type="match status" value="1"/>
</dbReference>
<dbReference type="Pfam" id="PF04545">
    <property type="entry name" value="Sigma70_r4"/>
    <property type="match status" value="1"/>
</dbReference>
<evidence type="ECO:0000256" key="4">
    <source>
        <dbReference type="ARBA" id="ARBA00023125"/>
    </source>
</evidence>
<dbReference type="PROSITE" id="PS00715">
    <property type="entry name" value="SIGMA70_1"/>
    <property type="match status" value="1"/>
</dbReference>
<feature type="domain" description="RNA polymerase sigma-70" evidence="7">
    <location>
        <begin position="80"/>
        <end position="93"/>
    </location>
</feature>
<evidence type="ECO:0000256" key="6">
    <source>
        <dbReference type="SAM" id="MobiDB-lite"/>
    </source>
</evidence>
<dbReference type="InterPro" id="IPR013324">
    <property type="entry name" value="RNA_pol_sigma_r3/r4-like"/>
</dbReference>
<protein>
    <submittedName>
        <fullName evidence="8">RNA polymerase factor sigma-32</fullName>
        <ecNumber evidence="8">2.7.7.6</ecNumber>
    </submittedName>
</protein>
<dbReference type="InterPro" id="IPR007627">
    <property type="entry name" value="RNA_pol_sigma70_r2"/>
</dbReference>
<dbReference type="CDD" id="cd06171">
    <property type="entry name" value="Sigma70_r4"/>
    <property type="match status" value="1"/>
</dbReference>
<keyword evidence="8" id="KW-0548">Nucleotidyltransferase</keyword>
<proteinExistence type="inferred from homology"/>
<evidence type="ECO:0000313" key="8">
    <source>
        <dbReference type="EMBL" id="MEN2991298.1"/>
    </source>
</evidence>
<feature type="region of interest" description="Disordered" evidence="6">
    <location>
        <begin position="1"/>
        <end position="20"/>
    </location>
</feature>
<dbReference type="InterPro" id="IPR050813">
    <property type="entry name" value="Sigma-70_Factor"/>
</dbReference>
<organism evidence="8 9">
    <name type="scientific">Tistrella arctica</name>
    <dbReference type="NCBI Taxonomy" id="3133430"/>
    <lineage>
        <taxon>Bacteria</taxon>
        <taxon>Pseudomonadati</taxon>
        <taxon>Pseudomonadota</taxon>
        <taxon>Alphaproteobacteria</taxon>
        <taxon>Geminicoccales</taxon>
        <taxon>Geminicoccaceae</taxon>
        <taxon>Tistrella</taxon>
    </lineage>
</organism>
<keyword evidence="4" id="KW-0238">DNA-binding</keyword>
<sequence>MIDRLTRNMRGAVRSQDRGDTRYYSSVQRQPLLTREEEVSLAARVQAGDKAAAEILVRSHLRLVIKVASRYRNYGLPMNELVQEGSLGLMQAVERFDPERGVRLATYAMWWIKAAIQDYILRSWSMVRIGTTAAQKALFFNLRKLKAKLRRSDETRMGETLDPTDVGQIATTLGVRDRDVRLMEMRMSGGDQSLNAPMSADSGDEWLDQLADDKPDQEELLVEKDLASFRTRMIRGALDALNARERLIITRRHLAEASATLEALGSELGISKERVRQIESRAMRKLADLVEPQLRKALGSRANGPATPSLT</sequence>
<evidence type="ECO:0000256" key="1">
    <source>
        <dbReference type="ARBA" id="ARBA00007788"/>
    </source>
</evidence>
<reference evidence="8 9" key="1">
    <citation type="submission" date="2024-03" db="EMBL/GenBank/DDBJ databases">
        <title>High-quality draft genome sequencing of Tistrella sp. BH-R2-4.</title>
        <authorList>
            <person name="Dong C."/>
        </authorList>
    </citation>
    <scope>NUCLEOTIDE SEQUENCE [LARGE SCALE GENOMIC DNA]</scope>
    <source>
        <strain evidence="8 9">BH-R2-4</strain>
    </source>
</reference>
<dbReference type="RefSeq" id="WP_345934295.1">
    <property type="nucleotide sequence ID" value="NZ_JBBKTV010000007.1"/>
</dbReference>
<dbReference type="InterPro" id="IPR007630">
    <property type="entry name" value="RNA_pol_sigma70_r4"/>
</dbReference>
<dbReference type="PANTHER" id="PTHR30376:SF3">
    <property type="entry name" value="RNA POLYMERASE SIGMA FACTOR RPOH"/>
    <property type="match status" value="1"/>
</dbReference>
<dbReference type="InterPro" id="IPR013325">
    <property type="entry name" value="RNA_pol_sigma_r2"/>
</dbReference>
<dbReference type="Gene3D" id="1.20.140.160">
    <property type="match status" value="1"/>
</dbReference>
<dbReference type="Proteomes" id="UP001413721">
    <property type="component" value="Unassembled WGS sequence"/>
</dbReference>
<dbReference type="EC" id="2.7.7.6" evidence="8"/>
<evidence type="ECO:0000256" key="5">
    <source>
        <dbReference type="ARBA" id="ARBA00023163"/>
    </source>
</evidence>
<dbReference type="SUPFAM" id="SSF88946">
    <property type="entry name" value="Sigma2 domain of RNA polymerase sigma factors"/>
    <property type="match status" value="1"/>
</dbReference>